<keyword evidence="2" id="KW-0808">Transferase</keyword>
<dbReference type="EMBL" id="JAQIBC010000002">
    <property type="protein sequence ID" value="MDM5263459.1"/>
    <property type="molecule type" value="Genomic_DNA"/>
</dbReference>
<evidence type="ECO:0000259" key="1">
    <source>
        <dbReference type="Pfam" id="PF13847"/>
    </source>
</evidence>
<proteinExistence type="predicted"/>
<sequence>MIFTTQSMQDILTILSVKSKACEAGEYISFETVDPDLGEGYAGKILEIAGESYVYRGYKSWTDLAELLMCKMMTPTKSTYPLVKLHFKKLETQRSFHSESPSSKEEKYGVESHFSQIQKMEEPAFLYYYTQALKNARLTQRRSILNLGINTGDEFKIIKNSLDTLTYEKMKLVGIDHSKSAITYAEKCFPEENVTFHTHDINDLERLNLGKFDLLVSIGTLQSPSINFKPFFMSLVQNYLEKDAAIILGFPNSRWIGGEMIYGAKAPNYAMSEMSLLFNDIIFCKKYLQQKKFRVTLTGKQYIFLTATKII</sequence>
<evidence type="ECO:0000313" key="3">
    <source>
        <dbReference type="Proteomes" id="UP001169066"/>
    </source>
</evidence>
<dbReference type="Gene3D" id="3.40.50.150">
    <property type="entry name" value="Vaccinia Virus protein VP39"/>
    <property type="match status" value="1"/>
</dbReference>
<gene>
    <name evidence="2" type="ORF">PF327_04550</name>
</gene>
<keyword evidence="3" id="KW-1185">Reference proteome</keyword>
<organism evidence="2 3">
    <name type="scientific">Sulfurovum xiamenensis</name>
    <dbReference type="NCBI Taxonomy" id="3019066"/>
    <lineage>
        <taxon>Bacteria</taxon>
        <taxon>Pseudomonadati</taxon>
        <taxon>Campylobacterota</taxon>
        <taxon>Epsilonproteobacteria</taxon>
        <taxon>Campylobacterales</taxon>
        <taxon>Sulfurovaceae</taxon>
        <taxon>Sulfurovum</taxon>
    </lineage>
</organism>
<accession>A0ABT7QRE8</accession>
<dbReference type="SUPFAM" id="SSF53335">
    <property type="entry name" value="S-adenosyl-L-methionine-dependent methyltransferases"/>
    <property type="match status" value="1"/>
</dbReference>
<feature type="domain" description="Methyltransferase" evidence="1">
    <location>
        <begin position="160"/>
        <end position="252"/>
    </location>
</feature>
<dbReference type="CDD" id="cd02440">
    <property type="entry name" value="AdoMet_MTases"/>
    <property type="match status" value="1"/>
</dbReference>
<dbReference type="GO" id="GO:0032259">
    <property type="term" value="P:methylation"/>
    <property type="evidence" value="ECO:0007669"/>
    <property type="project" value="UniProtKB-KW"/>
</dbReference>
<protein>
    <submittedName>
        <fullName evidence="2">Methyltransferase domain-containing protein</fullName>
    </submittedName>
</protein>
<dbReference type="Proteomes" id="UP001169066">
    <property type="component" value="Unassembled WGS sequence"/>
</dbReference>
<dbReference type="InterPro" id="IPR025714">
    <property type="entry name" value="Methyltranfer_dom"/>
</dbReference>
<evidence type="ECO:0000313" key="2">
    <source>
        <dbReference type="EMBL" id="MDM5263459.1"/>
    </source>
</evidence>
<name>A0ABT7QRE8_9BACT</name>
<dbReference type="GO" id="GO:0008168">
    <property type="term" value="F:methyltransferase activity"/>
    <property type="evidence" value="ECO:0007669"/>
    <property type="project" value="UniProtKB-KW"/>
</dbReference>
<dbReference type="InterPro" id="IPR029063">
    <property type="entry name" value="SAM-dependent_MTases_sf"/>
</dbReference>
<keyword evidence="2" id="KW-0489">Methyltransferase</keyword>
<reference evidence="2" key="1">
    <citation type="submission" date="2023-01" db="EMBL/GenBank/DDBJ databases">
        <title>Sulfurovum sp. XTW-4 genome assembly.</title>
        <authorList>
            <person name="Wang J."/>
        </authorList>
    </citation>
    <scope>NUCLEOTIDE SEQUENCE</scope>
    <source>
        <strain evidence="2">XTW-4</strain>
    </source>
</reference>
<dbReference type="RefSeq" id="WP_289401498.1">
    <property type="nucleotide sequence ID" value="NZ_JAQIBC010000002.1"/>
</dbReference>
<dbReference type="Pfam" id="PF13847">
    <property type="entry name" value="Methyltransf_31"/>
    <property type="match status" value="1"/>
</dbReference>
<comment type="caution">
    <text evidence="2">The sequence shown here is derived from an EMBL/GenBank/DDBJ whole genome shotgun (WGS) entry which is preliminary data.</text>
</comment>